<dbReference type="WBParaSite" id="PS1159_v2.g20485.t1">
    <property type="protein sequence ID" value="PS1159_v2.g20485.t1"/>
    <property type="gene ID" value="PS1159_v2.g20485"/>
</dbReference>
<evidence type="ECO:0000313" key="1">
    <source>
        <dbReference type="Proteomes" id="UP000887580"/>
    </source>
</evidence>
<proteinExistence type="predicted"/>
<name>A0AC35FSC9_9BILA</name>
<evidence type="ECO:0000313" key="2">
    <source>
        <dbReference type="WBParaSite" id="PS1159_v2.g20485.t1"/>
    </source>
</evidence>
<protein>
    <submittedName>
        <fullName evidence="2">ZP domain-containing protein</fullName>
    </submittedName>
</protein>
<reference evidence="2" key="1">
    <citation type="submission" date="2022-11" db="UniProtKB">
        <authorList>
            <consortium name="WormBaseParasite"/>
        </authorList>
    </citation>
    <scope>IDENTIFICATION</scope>
</reference>
<accession>A0AC35FSC9</accession>
<sequence>MPMPICTYTIRKDEIDGQILKYAKVGDQVVHRWECDSEIYGILVHSCNVEDGQGNKYKVVDEKGCHTDRKILGDPTYAEALNLAYRESYVFKFADKMGVRFQCEIRLCVKESGGCNGITPPTCDDHPSKEWTMNNNNNTSVKDIRKLSKRSNPSTTLSPQNTIDTDLISQFLYVIDDDGELSPEINGNEQLSSKISIFSSQQICLSNIFFIVFAFIFLVLIFLTIVMGIFFIRKQFRTKSATVDSTPRIRPFTMVFN</sequence>
<dbReference type="Proteomes" id="UP000887580">
    <property type="component" value="Unplaced"/>
</dbReference>
<organism evidence="1 2">
    <name type="scientific">Panagrolaimus sp. PS1159</name>
    <dbReference type="NCBI Taxonomy" id="55785"/>
    <lineage>
        <taxon>Eukaryota</taxon>
        <taxon>Metazoa</taxon>
        <taxon>Ecdysozoa</taxon>
        <taxon>Nematoda</taxon>
        <taxon>Chromadorea</taxon>
        <taxon>Rhabditida</taxon>
        <taxon>Tylenchina</taxon>
        <taxon>Panagrolaimomorpha</taxon>
        <taxon>Panagrolaimoidea</taxon>
        <taxon>Panagrolaimidae</taxon>
        <taxon>Panagrolaimus</taxon>
    </lineage>
</organism>